<evidence type="ECO:0000313" key="1">
    <source>
        <dbReference type="Proteomes" id="UP000887579"/>
    </source>
</evidence>
<name>A0AC34FRU7_9BILA</name>
<sequence>MAEKDDCKIFKTQMFSVKNYKKLWFSLSLNPNQDGTVWIYFNCFSGYDEVTVDSKFEASVFEPLFFWGVSGSKELKHVFKASGSKGMKLLDHKILKKLEYNMIDIKFNALFTVKPHISDNGFQNKKWLNSGNKDLKILIGDRKLMVHKIVLEKCSPIFKKMIETQSNDDENAIEIHDCDYQLFKNAIKFCYGNFEIYHRKINDLIVLLEFSNKYEIAELKKEIEFNLMSAIMAENVCKITNAAFKCNAEMLKTVCQSKLRTFNECTMKGIKEIESLDSEFVKLK</sequence>
<reference evidence="2" key="1">
    <citation type="submission" date="2022-11" db="UniProtKB">
        <authorList>
            <consortium name="WormBaseParasite"/>
        </authorList>
    </citation>
    <scope>IDENTIFICATION</scope>
</reference>
<accession>A0AC34FRU7</accession>
<protein>
    <submittedName>
        <fullName evidence="2">BTB domain-containing protein</fullName>
    </submittedName>
</protein>
<evidence type="ECO:0000313" key="2">
    <source>
        <dbReference type="WBParaSite" id="ES5_v2.g20213.t1"/>
    </source>
</evidence>
<organism evidence="1 2">
    <name type="scientific">Panagrolaimus sp. ES5</name>
    <dbReference type="NCBI Taxonomy" id="591445"/>
    <lineage>
        <taxon>Eukaryota</taxon>
        <taxon>Metazoa</taxon>
        <taxon>Ecdysozoa</taxon>
        <taxon>Nematoda</taxon>
        <taxon>Chromadorea</taxon>
        <taxon>Rhabditida</taxon>
        <taxon>Tylenchina</taxon>
        <taxon>Panagrolaimomorpha</taxon>
        <taxon>Panagrolaimoidea</taxon>
        <taxon>Panagrolaimidae</taxon>
        <taxon>Panagrolaimus</taxon>
    </lineage>
</organism>
<dbReference type="Proteomes" id="UP000887579">
    <property type="component" value="Unplaced"/>
</dbReference>
<dbReference type="WBParaSite" id="ES5_v2.g20213.t1">
    <property type="protein sequence ID" value="ES5_v2.g20213.t1"/>
    <property type="gene ID" value="ES5_v2.g20213"/>
</dbReference>
<proteinExistence type="predicted"/>